<dbReference type="EMBL" id="AODD01000011">
    <property type="protein sequence ID" value="EUJ23377.1"/>
    <property type="molecule type" value="Genomic_DNA"/>
</dbReference>
<dbReference type="AlphaFoldDB" id="W7BBH6"/>
<dbReference type="PATRIC" id="fig|1265819.5.peg.1679"/>
<protein>
    <submittedName>
        <fullName evidence="1">Carboxymuconolactone decarboxylase family protein</fullName>
    </submittedName>
</protein>
<keyword evidence="2" id="KW-1185">Reference proteome</keyword>
<dbReference type="STRING" id="1265819.PGRAN_08439"/>
<name>W7BBH6_9LIST</name>
<dbReference type="SUPFAM" id="SSF69118">
    <property type="entry name" value="AhpD-like"/>
    <property type="match status" value="1"/>
</dbReference>
<dbReference type="OrthoDB" id="9802489at2"/>
<evidence type="ECO:0000313" key="1">
    <source>
        <dbReference type="EMBL" id="EUJ23377.1"/>
    </source>
</evidence>
<accession>W7BBH6</accession>
<sequence>MTASNVAQDNQDYLFPNQQMKLRLTALIMRRRVSEYKRMLNMALQIGIKPEEVKELIYQAAPHIGLERVFDFSQITNDILVANGLLRVSQCTLENGYGGK</sequence>
<proteinExistence type="predicted"/>
<dbReference type="RefSeq" id="WP_036066303.1">
    <property type="nucleotide sequence ID" value="NZ_AODD01000011.1"/>
</dbReference>
<dbReference type="InterPro" id="IPR029032">
    <property type="entry name" value="AhpD-like"/>
</dbReference>
<dbReference type="Proteomes" id="UP000019253">
    <property type="component" value="Unassembled WGS sequence"/>
</dbReference>
<evidence type="ECO:0000313" key="2">
    <source>
        <dbReference type="Proteomes" id="UP000019253"/>
    </source>
</evidence>
<reference evidence="1 2" key="1">
    <citation type="journal article" date="2014" name="Int. J. Syst. Evol. Microbiol.">
        <title>Listeria floridensis sp. nov., Listeria aquatica sp. nov., Listeria cornellensis sp. nov., Listeria riparia sp. nov. and Listeria grandensis sp. nov., from agricultural and natural environments.</title>
        <authorList>
            <person name="den Bakker H.C."/>
            <person name="Warchocki S."/>
            <person name="Wright E.M."/>
            <person name="Allred A.F."/>
            <person name="Ahlstrom C."/>
            <person name="Manuel C.S."/>
            <person name="Stasiewicz M.J."/>
            <person name="Burrell A."/>
            <person name="Roof S."/>
            <person name="Strawn L."/>
            <person name="Fortes E.D."/>
            <person name="Nightingale K.K."/>
            <person name="Kephart D."/>
            <person name="Wiedmann M."/>
        </authorList>
    </citation>
    <scope>NUCLEOTIDE SEQUENCE [LARGE SCALE GENOMIC DNA]</scope>
    <source>
        <strain evidence="2">FSL F6-971</strain>
    </source>
</reference>
<comment type="caution">
    <text evidence="1">The sequence shown here is derived from an EMBL/GenBank/DDBJ whole genome shotgun (WGS) entry which is preliminary data.</text>
</comment>
<dbReference type="Gene3D" id="1.20.1290.10">
    <property type="entry name" value="AhpD-like"/>
    <property type="match status" value="1"/>
</dbReference>
<organism evidence="1 2">
    <name type="scientific">Listeria grandensis FSL F6-0971</name>
    <dbReference type="NCBI Taxonomy" id="1265819"/>
    <lineage>
        <taxon>Bacteria</taxon>
        <taxon>Bacillati</taxon>
        <taxon>Bacillota</taxon>
        <taxon>Bacilli</taxon>
        <taxon>Bacillales</taxon>
        <taxon>Listeriaceae</taxon>
        <taxon>Listeria</taxon>
    </lineage>
</organism>
<gene>
    <name evidence="1" type="ORF">PGRAN_08439</name>
</gene>